<dbReference type="SMART" id="SM00450">
    <property type="entry name" value="RHOD"/>
    <property type="match status" value="1"/>
</dbReference>
<dbReference type="RefSeq" id="WP_022514246.1">
    <property type="nucleotide sequence ID" value="NZ_JACOQH010000005.1"/>
</dbReference>
<dbReference type="Proteomes" id="UP000621540">
    <property type="component" value="Unassembled WGS sequence"/>
</dbReference>
<evidence type="ECO:0000313" key="2">
    <source>
        <dbReference type="EMBL" id="MBC5754140.1"/>
    </source>
</evidence>
<feature type="domain" description="Rhodanese" evidence="1">
    <location>
        <begin position="15"/>
        <end position="98"/>
    </location>
</feature>
<dbReference type="InterPro" id="IPR036873">
    <property type="entry name" value="Rhodanese-like_dom_sf"/>
</dbReference>
<dbReference type="Gene3D" id="3.40.250.10">
    <property type="entry name" value="Rhodanese-like domain"/>
    <property type="match status" value="1"/>
</dbReference>
<dbReference type="SUPFAM" id="SSF52821">
    <property type="entry name" value="Rhodanese/Cell cycle control phosphatase"/>
    <property type="match status" value="1"/>
</dbReference>
<reference evidence="2 3" key="1">
    <citation type="submission" date="2020-08" db="EMBL/GenBank/DDBJ databases">
        <title>Genome public.</title>
        <authorList>
            <person name="Liu C."/>
            <person name="Sun Q."/>
        </authorList>
    </citation>
    <scope>NUCLEOTIDE SEQUENCE [LARGE SCALE GENOMIC DNA]</scope>
    <source>
        <strain evidence="2 3">BX0805</strain>
    </source>
</reference>
<sequence length="109" mass="12863">MIKMIGVEDLDELLPRTDILIADLRTADAYRKYHIKGAKNYPYDDMEQWEKELLAERRLLLYCERGSESLMAARRLNRRNNEVFTLIGGIKAVYDLEKRNSIDSRGRNR</sequence>
<gene>
    <name evidence="2" type="ORF">H8Z76_08910</name>
</gene>
<dbReference type="InterPro" id="IPR050229">
    <property type="entry name" value="GlpE_sulfurtransferase"/>
</dbReference>
<proteinExistence type="predicted"/>
<comment type="caution">
    <text evidence="2">The sequence shown here is derived from an EMBL/GenBank/DDBJ whole genome shotgun (WGS) entry which is preliminary data.</text>
</comment>
<evidence type="ECO:0000313" key="3">
    <source>
        <dbReference type="Proteomes" id="UP000621540"/>
    </source>
</evidence>
<evidence type="ECO:0000259" key="1">
    <source>
        <dbReference type="PROSITE" id="PS50206"/>
    </source>
</evidence>
<dbReference type="EMBL" id="JACOQH010000005">
    <property type="protein sequence ID" value="MBC5754140.1"/>
    <property type="molecule type" value="Genomic_DNA"/>
</dbReference>
<dbReference type="PANTHER" id="PTHR43031">
    <property type="entry name" value="FAD-DEPENDENT OXIDOREDUCTASE"/>
    <property type="match status" value="1"/>
</dbReference>
<protein>
    <submittedName>
        <fullName evidence="2">Rhodanese-like domain-containing protein</fullName>
    </submittedName>
</protein>
<dbReference type="Pfam" id="PF00581">
    <property type="entry name" value="Rhodanese"/>
    <property type="match status" value="1"/>
</dbReference>
<name>A0ABR7IB52_9FIRM</name>
<dbReference type="InterPro" id="IPR001763">
    <property type="entry name" value="Rhodanese-like_dom"/>
</dbReference>
<accession>A0ABR7IB52</accession>
<keyword evidence="3" id="KW-1185">Reference proteome</keyword>
<organism evidence="2 3">
    <name type="scientific">Roseburia yibonii</name>
    <dbReference type="NCBI Taxonomy" id="2763063"/>
    <lineage>
        <taxon>Bacteria</taxon>
        <taxon>Bacillati</taxon>
        <taxon>Bacillota</taxon>
        <taxon>Clostridia</taxon>
        <taxon>Lachnospirales</taxon>
        <taxon>Lachnospiraceae</taxon>
        <taxon>Roseburia</taxon>
    </lineage>
</organism>
<dbReference type="CDD" id="cd00158">
    <property type="entry name" value="RHOD"/>
    <property type="match status" value="1"/>
</dbReference>
<dbReference type="PANTHER" id="PTHR43031:SF16">
    <property type="entry name" value="OXIDOREDUCTASE"/>
    <property type="match status" value="1"/>
</dbReference>
<dbReference type="PROSITE" id="PS50206">
    <property type="entry name" value="RHODANESE_3"/>
    <property type="match status" value="1"/>
</dbReference>